<keyword evidence="7" id="KW-0276">Fatty acid metabolism</keyword>
<dbReference type="InterPro" id="IPR045851">
    <property type="entry name" value="AMP-bd_C_sf"/>
</dbReference>
<dbReference type="GO" id="GO:0005524">
    <property type="term" value="F:ATP binding"/>
    <property type="evidence" value="ECO:0007669"/>
    <property type="project" value="UniProtKB-UniRule"/>
</dbReference>
<dbReference type="Proteomes" id="UP000827092">
    <property type="component" value="Unassembled WGS sequence"/>
</dbReference>
<reference evidence="11 12" key="1">
    <citation type="journal article" date="2022" name="Nat. Ecol. Evol.">
        <title>A masculinizing supergene underlies an exaggerated male reproductive morph in a spider.</title>
        <authorList>
            <person name="Hendrickx F."/>
            <person name="De Corte Z."/>
            <person name="Sonet G."/>
            <person name="Van Belleghem S.M."/>
            <person name="Kostlbacher S."/>
            <person name="Vangestel C."/>
        </authorList>
    </citation>
    <scope>NUCLEOTIDE SEQUENCE [LARGE SCALE GENOMIC DNA]</scope>
    <source>
        <strain evidence="11">W744_W776</strain>
    </source>
</reference>
<dbReference type="EC" id="6.2.1.16" evidence="2 7"/>
<dbReference type="PANTHER" id="PTHR42921:SF1">
    <property type="entry name" value="ACETOACETYL-COA SYNTHETASE"/>
    <property type="match status" value="1"/>
</dbReference>
<dbReference type="EMBL" id="JAFNEN010000091">
    <property type="protein sequence ID" value="KAG8195201.1"/>
    <property type="molecule type" value="Genomic_DNA"/>
</dbReference>
<evidence type="ECO:0000259" key="10">
    <source>
        <dbReference type="Pfam" id="PF16177"/>
    </source>
</evidence>
<feature type="domain" description="Acetyl-coenzyme A synthetase N-terminal" evidence="10">
    <location>
        <begin position="56"/>
        <end position="113"/>
    </location>
</feature>
<evidence type="ECO:0000256" key="7">
    <source>
        <dbReference type="RuleBase" id="RU367019"/>
    </source>
</evidence>
<dbReference type="PROSITE" id="PS00455">
    <property type="entry name" value="AMP_BINDING"/>
    <property type="match status" value="1"/>
</dbReference>
<evidence type="ECO:0000313" key="12">
    <source>
        <dbReference type="Proteomes" id="UP000827092"/>
    </source>
</evidence>
<keyword evidence="7" id="KW-0443">Lipid metabolism</keyword>
<protein>
    <recommendedName>
        <fullName evidence="3 7">Acetoacetyl-CoA synthetase</fullName>
        <ecNumber evidence="2 7">6.2.1.16</ecNumber>
    </recommendedName>
</protein>
<feature type="transmembrane region" description="Helical" evidence="8">
    <location>
        <begin position="174"/>
        <end position="195"/>
    </location>
</feature>
<dbReference type="Pfam" id="PF16177">
    <property type="entry name" value="ACAS_N"/>
    <property type="match status" value="1"/>
</dbReference>
<evidence type="ECO:0000256" key="6">
    <source>
        <dbReference type="ARBA" id="ARBA00022840"/>
    </source>
</evidence>
<evidence type="ECO:0000259" key="9">
    <source>
        <dbReference type="Pfam" id="PF00501"/>
    </source>
</evidence>
<evidence type="ECO:0000256" key="5">
    <source>
        <dbReference type="ARBA" id="ARBA00022741"/>
    </source>
</evidence>
<keyword evidence="6 7" id="KW-0067">ATP-binding</keyword>
<evidence type="ECO:0000313" key="11">
    <source>
        <dbReference type="EMBL" id="KAG8195201.1"/>
    </source>
</evidence>
<comment type="function">
    <text evidence="7">Converts acetoacetate to acetoacetyl-CoA in the cytosol.</text>
</comment>
<dbReference type="AlphaFoldDB" id="A0AAV6VGM9"/>
<organism evidence="11 12">
    <name type="scientific">Oedothorax gibbosus</name>
    <dbReference type="NCBI Taxonomy" id="931172"/>
    <lineage>
        <taxon>Eukaryota</taxon>
        <taxon>Metazoa</taxon>
        <taxon>Ecdysozoa</taxon>
        <taxon>Arthropoda</taxon>
        <taxon>Chelicerata</taxon>
        <taxon>Arachnida</taxon>
        <taxon>Araneae</taxon>
        <taxon>Araneomorphae</taxon>
        <taxon>Entelegynae</taxon>
        <taxon>Araneoidea</taxon>
        <taxon>Linyphiidae</taxon>
        <taxon>Erigoninae</taxon>
        <taxon>Oedothorax</taxon>
    </lineage>
</organism>
<dbReference type="InterPro" id="IPR042099">
    <property type="entry name" value="ANL_N_sf"/>
</dbReference>
<dbReference type="GO" id="GO:0006631">
    <property type="term" value="P:fatty acid metabolic process"/>
    <property type="evidence" value="ECO:0007669"/>
    <property type="project" value="UniProtKB-UniRule"/>
</dbReference>
<sequence>MVLNSVKISTSSKRNQFLKSLEKKPILIWNKKTPNTKLEKFKTIIEYKYDQHFETYFDFHKWSVENFADLWKELWEYFDVIASKTYKKVFKKTGPGFLDVEWFSGSRLNFAENILRLRNDKLALICEDELENRETFTYNEVFEEVRLFAAALKKSGVSVGDRVACYMSNRKEALFAMLATTSIGAIFGSVIPYYGPKPASLCMGILDPKIIITMDWFTMEGETFFPLKNIITISEKCPNLEKIVVVTKSEAIIDISDIPKSVLIEDFLDGGREGDESIPPLQFEQLPSNHPTIINFTSGTTGQPKGVVHSAAALVADLRDFGLHLNLGEGDVLYNSNPVGWAIWEYKIPCLSLGVTQFLFEGAPYYDKKGVTIWETLSRNKVSYACIATGSLDYIEQLNIIPDDDTNLDCLKIVVLVGSPPKPKNYEFLRNKVKRDMVIGSNYGATEVLGAFSGVDLNSPFYMCEIQAPALGVDLHCFDDRGNSVVGERGEMVVTTPSPSFPIYLWRDEGNTRMRDTYFSRFEGVWTQHDECWINPKTKGIVIIGRSDDTLNQDGERFSAGDVYLAIDQMSELEDYICVGQDRWDGESRAVLFVKLKKGLSFKEELKKKIEETIIKELSEMNLPQVILEVPDIPYNLTNKRMESVVKKIVATNTVPEVNNIKNPDSLRHYLDIPQLMNYDSSA</sequence>
<keyword evidence="8" id="KW-1133">Transmembrane helix</keyword>
<keyword evidence="4 7" id="KW-0436">Ligase</keyword>
<keyword evidence="7" id="KW-0963">Cytoplasm</keyword>
<dbReference type="Gene3D" id="3.40.50.12780">
    <property type="entry name" value="N-terminal domain of ligase-like"/>
    <property type="match status" value="1"/>
</dbReference>
<evidence type="ECO:0000256" key="8">
    <source>
        <dbReference type="SAM" id="Phobius"/>
    </source>
</evidence>
<keyword evidence="5 7" id="KW-0547">Nucleotide-binding</keyword>
<keyword evidence="12" id="KW-1185">Reference proteome</keyword>
<comment type="catalytic activity">
    <reaction evidence="7">
        <text>acetoacetate + ATP + CoA = acetoacetyl-CoA + AMP + diphosphate</text>
        <dbReference type="Rhea" id="RHEA:16117"/>
        <dbReference type="ChEBI" id="CHEBI:13705"/>
        <dbReference type="ChEBI" id="CHEBI:30616"/>
        <dbReference type="ChEBI" id="CHEBI:33019"/>
        <dbReference type="ChEBI" id="CHEBI:57286"/>
        <dbReference type="ChEBI" id="CHEBI:57287"/>
        <dbReference type="ChEBI" id="CHEBI:456215"/>
        <dbReference type="EC" id="6.2.1.16"/>
    </reaction>
</comment>
<comment type="similarity">
    <text evidence="1 7">Belongs to the ATP-dependent AMP-binding enzyme family.</text>
</comment>
<gene>
    <name evidence="11" type="ORF">JTE90_027944</name>
</gene>
<evidence type="ECO:0000256" key="1">
    <source>
        <dbReference type="ARBA" id="ARBA00006432"/>
    </source>
</evidence>
<dbReference type="Pfam" id="PF00501">
    <property type="entry name" value="AMP-binding"/>
    <property type="match status" value="1"/>
</dbReference>
<keyword evidence="8" id="KW-0472">Membrane</keyword>
<dbReference type="Gene3D" id="3.30.300.30">
    <property type="match status" value="1"/>
</dbReference>
<comment type="caution">
    <text evidence="11">The sequence shown here is derived from an EMBL/GenBank/DDBJ whole genome shotgun (WGS) entry which is preliminary data.</text>
</comment>
<evidence type="ECO:0000256" key="3">
    <source>
        <dbReference type="ARBA" id="ARBA00015326"/>
    </source>
</evidence>
<accession>A0AAV6VGM9</accession>
<dbReference type="GO" id="GO:0030729">
    <property type="term" value="F:acetoacetate-CoA ligase activity"/>
    <property type="evidence" value="ECO:0007669"/>
    <property type="project" value="UniProtKB-UniRule"/>
</dbReference>
<dbReference type="PANTHER" id="PTHR42921">
    <property type="entry name" value="ACETOACETYL-COA SYNTHETASE"/>
    <property type="match status" value="1"/>
</dbReference>
<comment type="subcellular location">
    <subcellularLocation>
        <location evidence="7">Cytoplasm</location>
        <location evidence="7">Cytosol</location>
    </subcellularLocation>
</comment>
<dbReference type="InterPro" id="IPR000873">
    <property type="entry name" value="AMP-dep_synth/lig_dom"/>
</dbReference>
<evidence type="ECO:0000256" key="2">
    <source>
        <dbReference type="ARBA" id="ARBA00012988"/>
    </source>
</evidence>
<dbReference type="InterPro" id="IPR020845">
    <property type="entry name" value="AMP-binding_CS"/>
</dbReference>
<evidence type="ECO:0000256" key="4">
    <source>
        <dbReference type="ARBA" id="ARBA00022598"/>
    </source>
</evidence>
<dbReference type="NCBIfam" id="TIGR01217">
    <property type="entry name" value="ac_ac_CoA_syn"/>
    <property type="match status" value="1"/>
</dbReference>
<dbReference type="SUPFAM" id="SSF56801">
    <property type="entry name" value="Acetyl-CoA synthetase-like"/>
    <property type="match status" value="1"/>
</dbReference>
<dbReference type="InterPro" id="IPR032387">
    <property type="entry name" value="ACAS_N"/>
</dbReference>
<feature type="domain" description="AMP-dependent synthetase/ligase" evidence="9">
    <location>
        <begin position="118"/>
        <end position="498"/>
    </location>
</feature>
<name>A0AAV6VGM9_9ARAC</name>
<keyword evidence="8" id="KW-0812">Transmembrane</keyword>
<proteinExistence type="inferred from homology"/>
<dbReference type="InterPro" id="IPR005914">
    <property type="entry name" value="Acac_CoA_synth"/>
</dbReference>
<dbReference type="GO" id="GO:0005829">
    <property type="term" value="C:cytosol"/>
    <property type="evidence" value="ECO:0007669"/>
    <property type="project" value="UniProtKB-SubCell"/>
</dbReference>